<evidence type="ECO:0000313" key="5">
    <source>
        <dbReference type="Proteomes" id="UP001555786"/>
    </source>
</evidence>
<sequence length="291" mass="31628">MTQHWQPPSSPGDPAVHIMAEHRGRFELDFIRHGARTTLARQFVSYPFHLTRPFRLDPAIPSLLTLYQQSSSGGLYRGERLSCRFRVGAGAAAHITTQAATIVHDCQGRPAQQRTVIEVEGGAFLAYAPDPLVLFPGASFAASLEARLADDAVMFLCDAFTTHDPRAEGRRFDQLSSDVVIRNSSGRLVVRDSFRLGGDALCSQTSPMGRWQVMASYLVLAPPARLPSQADLQCSQVEGRSIIGVSVLPNAVGLGIRCLAADAIAARKATDRLFSLCCQAAFGHSPMPRRK</sequence>
<comment type="subcellular location">
    <subcellularLocation>
        <location evidence="3">Cytoplasm</location>
    </subcellularLocation>
</comment>
<keyword evidence="5" id="KW-1185">Reference proteome</keyword>
<comment type="similarity">
    <text evidence="1 3">Belongs to the UreD family.</text>
</comment>
<dbReference type="HAMAP" id="MF_01384">
    <property type="entry name" value="UreD"/>
    <property type="match status" value="1"/>
</dbReference>
<keyword evidence="3" id="KW-0996">Nickel insertion</keyword>
<evidence type="ECO:0000256" key="1">
    <source>
        <dbReference type="ARBA" id="ARBA00007177"/>
    </source>
</evidence>
<dbReference type="InterPro" id="IPR002669">
    <property type="entry name" value="UreD"/>
</dbReference>
<dbReference type="PANTHER" id="PTHR33643">
    <property type="entry name" value="UREASE ACCESSORY PROTEIN D"/>
    <property type="match status" value="1"/>
</dbReference>
<comment type="caution">
    <text evidence="4">The sequence shown here is derived from an EMBL/GenBank/DDBJ whole genome shotgun (WGS) entry which is preliminary data.</text>
</comment>
<keyword evidence="3" id="KW-0963">Cytoplasm</keyword>
<evidence type="ECO:0000313" key="4">
    <source>
        <dbReference type="EMBL" id="MEW9308980.1"/>
    </source>
</evidence>
<gene>
    <name evidence="3" type="primary">ureD</name>
    <name evidence="4" type="ORF">ABXS05_25755</name>
</gene>
<organism evidence="4 5">
    <name type="scientific">Labrys neptuniae</name>
    <dbReference type="NCBI Taxonomy" id="376174"/>
    <lineage>
        <taxon>Bacteria</taxon>
        <taxon>Pseudomonadati</taxon>
        <taxon>Pseudomonadota</taxon>
        <taxon>Alphaproteobacteria</taxon>
        <taxon>Hyphomicrobiales</taxon>
        <taxon>Xanthobacteraceae</taxon>
        <taxon>Labrys</taxon>
    </lineage>
</organism>
<keyword evidence="2 3" id="KW-0143">Chaperone</keyword>
<accession>A0ABV3PTK2</accession>
<dbReference type="Pfam" id="PF01774">
    <property type="entry name" value="UreD"/>
    <property type="match status" value="1"/>
</dbReference>
<proteinExistence type="inferred from homology"/>
<dbReference type="RefSeq" id="WP_367625827.1">
    <property type="nucleotide sequence ID" value="NZ_JBFNQD010000011.1"/>
</dbReference>
<evidence type="ECO:0000256" key="3">
    <source>
        <dbReference type="HAMAP-Rule" id="MF_01384"/>
    </source>
</evidence>
<dbReference type="PANTHER" id="PTHR33643:SF1">
    <property type="entry name" value="UREASE ACCESSORY PROTEIN D"/>
    <property type="match status" value="1"/>
</dbReference>
<evidence type="ECO:0000256" key="2">
    <source>
        <dbReference type="ARBA" id="ARBA00023186"/>
    </source>
</evidence>
<comment type="subunit">
    <text evidence="3">UreD, UreF and UreG form a complex that acts as a GTP-hydrolysis-dependent molecular chaperone, activating the urease apoprotein by helping to assemble the nickel containing metallocenter of UreC. The UreE protein probably delivers the nickel.</text>
</comment>
<name>A0ABV3PTK2_9HYPH</name>
<reference evidence="4 5" key="1">
    <citation type="submission" date="2024-07" db="EMBL/GenBank/DDBJ databases">
        <title>Description of Labrys sedimenti sp. nov., isolated from a diclofenac-degrading enrichment culture.</title>
        <authorList>
            <person name="Tancsics A."/>
            <person name="Csepanyi A."/>
        </authorList>
    </citation>
    <scope>NUCLEOTIDE SEQUENCE [LARGE SCALE GENOMIC DNA]</scope>
    <source>
        <strain evidence="4 5">LMG 23578</strain>
    </source>
</reference>
<protein>
    <recommendedName>
        <fullName evidence="3">Urease accessory protein UreD</fullName>
    </recommendedName>
</protein>
<dbReference type="Proteomes" id="UP001555786">
    <property type="component" value="Unassembled WGS sequence"/>
</dbReference>
<comment type="function">
    <text evidence="3">Required for maturation of urease via the functional incorporation of the urease nickel metallocenter.</text>
</comment>
<dbReference type="EMBL" id="JBFNQD010000011">
    <property type="protein sequence ID" value="MEW9308980.1"/>
    <property type="molecule type" value="Genomic_DNA"/>
</dbReference>